<feature type="domain" description="Histidine kinase" evidence="13">
    <location>
        <begin position="126"/>
        <end position="332"/>
    </location>
</feature>
<sequence length="337" mass="39318">MSLIEYFKEKFNFLLINILIVLTISMFMFLSSFSIQSIILFVFVWFAPLLSYMIIDGINKKIYYAKVKVVLDNLKDKYLIPEIMEKPNFIEGCVLYEILQETNKSMNENVKKYKIMQREYREYIETWVHEIKTPIASAKLMLENNEGDIKEKINPQLDKIENFIEQVLYYAKIADANKDYIVKNINLKEITRKVIRRNSKDFINKKVKLDIEQLDEEVFSDSKWVEFILNQIISNSLKYSKEKDSIIKIYSAKNKSNIVLTIEDNGIGINEKDIVKVFDKGFTGENGREFGKSTGIGLYLCKKLCEKLGLGINVESKKGNGTKINIIFPLSEFNLNY</sequence>
<dbReference type="CDD" id="cd00082">
    <property type="entry name" value="HisKA"/>
    <property type="match status" value="1"/>
</dbReference>
<dbReference type="InterPro" id="IPR004358">
    <property type="entry name" value="Sig_transdc_His_kin-like_C"/>
</dbReference>
<dbReference type="PANTHER" id="PTHR45453:SF2">
    <property type="entry name" value="HISTIDINE KINASE"/>
    <property type="match status" value="1"/>
</dbReference>
<dbReference type="SUPFAM" id="SSF55874">
    <property type="entry name" value="ATPase domain of HSP90 chaperone/DNA topoisomerase II/histidine kinase"/>
    <property type="match status" value="1"/>
</dbReference>
<dbReference type="SMART" id="SM00387">
    <property type="entry name" value="HATPase_c"/>
    <property type="match status" value="1"/>
</dbReference>
<evidence type="ECO:0000256" key="6">
    <source>
        <dbReference type="ARBA" id="ARBA00022679"/>
    </source>
</evidence>
<dbReference type="InterPro" id="IPR005467">
    <property type="entry name" value="His_kinase_dom"/>
</dbReference>
<comment type="caution">
    <text evidence="14">The sequence shown here is derived from an EMBL/GenBank/DDBJ whole genome shotgun (WGS) entry which is preliminary data.</text>
</comment>
<evidence type="ECO:0000256" key="2">
    <source>
        <dbReference type="ARBA" id="ARBA00004651"/>
    </source>
</evidence>
<keyword evidence="6 14" id="KW-0808">Transferase</keyword>
<keyword evidence="15" id="KW-1185">Reference proteome</keyword>
<evidence type="ECO:0000256" key="9">
    <source>
        <dbReference type="ARBA" id="ARBA00022989"/>
    </source>
</evidence>
<dbReference type="InterPro" id="IPR050351">
    <property type="entry name" value="BphY/WalK/GraS-like"/>
</dbReference>
<comment type="subcellular location">
    <subcellularLocation>
        <location evidence="2">Cell membrane</location>
        <topology evidence="2">Multi-pass membrane protein</topology>
    </subcellularLocation>
</comment>
<dbReference type="PRINTS" id="PR00344">
    <property type="entry name" value="BCTRLSENSOR"/>
</dbReference>
<keyword evidence="10" id="KW-0902">Two-component regulatory system</keyword>
<comment type="catalytic activity">
    <reaction evidence="1">
        <text>ATP + protein L-histidine = ADP + protein N-phospho-L-histidine.</text>
        <dbReference type="EC" id="2.7.13.3"/>
    </reaction>
</comment>
<dbReference type="Proteomes" id="UP000095488">
    <property type="component" value="Unassembled WGS sequence"/>
</dbReference>
<reference evidence="14 15" key="1">
    <citation type="submission" date="2015-09" db="EMBL/GenBank/DDBJ databases">
        <authorList>
            <consortium name="Pathogen Informatics"/>
            <person name="Wu L."/>
            <person name="Ma J."/>
        </authorList>
    </citation>
    <scope>NUCLEOTIDE SEQUENCE [LARGE SCALE GENOMIC DNA]</scope>
    <source>
        <strain evidence="14 15">2789STDY5834858</strain>
    </source>
</reference>
<protein>
    <recommendedName>
        <fullName evidence="3">histidine kinase</fullName>
        <ecNumber evidence="3">2.7.13.3</ecNumber>
    </recommendedName>
</protein>
<keyword evidence="4" id="KW-1003">Cell membrane</keyword>
<dbReference type="InterPro" id="IPR036890">
    <property type="entry name" value="HATPase_C_sf"/>
</dbReference>
<dbReference type="PROSITE" id="PS50109">
    <property type="entry name" value="HIS_KIN"/>
    <property type="match status" value="1"/>
</dbReference>
<evidence type="ECO:0000256" key="10">
    <source>
        <dbReference type="ARBA" id="ARBA00023012"/>
    </source>
</evidence>
<name>A0ABP2AR88_SARVE</name>
<evidence type="ECO:0000256" key="4">
    <source>
        <dbReference type="ARBA" id="ARBA00022475"/>
    </source>
</evidence>
<keyword evidence="11 12" id="KW-0472">Membrane</keyword>
<dbReference type="GO" id="GO:0004673">
    <property type="term" value="F:protein histidine kinase activity"/>
    <property type="evidence" value="ECO:0007669"/>
    <property type="project" value="UniProtKB-EC"/>
</dbReference>
<evidence type="ECO:0000313" key="15">
    <source>
        <dbReference type="Proteomes" id="UP000095488"/>
    </source>
</evidence>
<dbReference type="InterPro" id="IPR036097">
    <property type="entry name" value="HisK_dim/P_sf"/>
</dbReference>
<proteinExistence type="predicted"/>
<keyword evidence="9 12" id="KW-1133">Transmembrane helix</keyword>
<accession>A0ABP2AR88</accession>
<keyword evidence="5" id="KW-0597">Phosphoprotein</keyword>
<feature type="transmembrane region" description="Helical" evidence="12">
    <location>
        <begin position="12"/>
        <end position="29"/>
    </location>
</feature>
<dbReference type="InterPro" id="IPR003661">
    <property type="entry name" value="HisK_dim/P_dom"/>
</dbReference>
<dbReference type="Gene3D" id="3.30.565.10">
    <property type="entry name" value="Histidine kinase-like ATPase, C-terminal domain"/>
    <property type="match status" value="1"/>
</dbReference>
<dbReference type="Gene3D" id="1.10.287.130">
    <property type="match status" value="1"/>
</dbReference>
<evidence type="ECO:0000256" key="5">
    <source>
        <dbReference type="ARBA" id="ARBA00022553"/>
    </source>
</evidence>
<evidence type="ECO:0000256" key="11">
    <source>
        <dbReference type="ARBA" id="ARBA00023136"/>
    </source>
</evidence>
<evidence type="ECO:0000256" key="12">
    <source>
        <dbReference type="SAM" id="Phobius"/>
    </source>
</evidence>
<dbReference type="EC" id="2.7.13.3" evidence="3"/>
<dbReference type="RefSeq" id="WP_055259639.1">
    <property type="nucleotide sequence ID" value="NZ_CABIXL010000006.1"/>
</dbReference>
<evidence type="ECO:0000256" key="1">
    <source>
        <dbReference type="ARBA" id="ARBA00000085"/>
    </source>
</evidence>
<feature type="transmembrane region" description="Helical" evidence="12">
    <location>
        <begin position="35"/>
        <end position="55"/>
    </location>
</feature>
<evidence type="ECO:0000256" key="7">
    <source>
        <dbReference type="ARBA" id="ARBA00022692"/>
    </source>
</evidence>
<organism evidence="14 15">
    <name type="scientific">Sarcina ventriculi</name>
    <name type="common">Clostridium ventriculi</name>
    <dbReference type="NCBI Taxonomy" id="1267"/>
    <lineage>
        <taxon>Bacteria</taxon>
        <taxon>Bacillati</taxon>
        <taxon>Bacillota</taxon>
        <taxon>Clostridia</taxon>
        <taxon>Eubacteriales</taxon>
        <taxon>Clostridiaceae</taxon>
        <taxon>Sarcina</taxon>
    </lineage>
</organism>
<dbReference type="SUPFAM" id="SSF47384">
    <property type="entry name" value="Homodimeric domain of signal transducing histidine kinase"/>
    <property type="match status" value="1"/>
</dbReference>
<gene>
    <name evidence="14" type="primary">graS</name>
    <name evidence="14" type="ORF">ERS852473_01794</name>
</gene>
<dbReference type="EMBL" id="CYZR01000006">
    <property type="protein sequence ID" value="CUO06808.1"/>
    <property type="molecule type" value="Genomic_DNA"/>
</dbReference>
<keyword evidence="7 12" id="KW-0812">Transmembrane</keyword>
<dbReference type="Pfam" id="PF02518">
    <property type="entry name" value="HATPase_c"/>
    <property type="match status" value="1"/>
</dbReference>
<dbReference type="PANTHER" id="PTHR45453">
    <property type="entry name" value="PHOSPHATE REGULON SENSOR PROTEIN PHOR"/>
    <property type="match status" value="1"/>
</dbReference>
<evidence type="ECO:0000313" key="14">
    <source>
        <dbReference type="EMBL" id="CUO06808.1"/>
    </source>
</evidence>
<dbReference type="InterPro" id="IPR003594">
    <property type="entry name" value="HATPase_dom"/>
</dbReference>
<evidence type="ECO:0000256" key="8">
    <source>
        <dbReference type="ARBA" id="ARBA00022777"/>
    </source>
</evidence>
<keyword evidence="8 14" id="KW-0418">Kinase</keyword>
<evidence type="ECO:0000259" key="13">
    <source>
        <dbReference type="PROSITE" id="PS50109"/>
    </source>
</evidence>
<evidence type="ECO:0000256" key="3">
    <source>
        <dbReference type="ARBA" id="ARBA00012438"/>
    </source>
</evidence>